<protein>
    <recommendedName>
        <fullName evidence="10">Flagellar protein FliL</fullName>
    </recommendedName>
</protein>
<evidence type="ECO:0000256" key="3">
    <source>
        <dbReference type="ARBA" id="ARBA00008281"/>
    </source>
</evidence>
<evidence type="ECO:0000256" key="9">
    <source>
        <dbReference type="ARBA" id="ARBA00023136"/>
    </source>
</evidence>
<dbReference type="KEGG" id="mech:Q9L42_019800"/>
<name>A0AAU7NU96_9GAMM</name>
<keyword evidence="11" id="KW-0282">Flagellum</keyword>
<evidence type="ECO:0000256" key="2">
    <source>
        <dbReference type="ARBA" id="ARBA00004162"/>
    </source>
</evidence>
<dbReference type="GO" id="GO:0005886">
    <property type="term" value="C:plasma membrane"/>
    <property type="evidence" value="ECO:0007669"/>
    <property type="project" value="UniProtKB-SubCell"/>
</dbReference>
<dbReference type="GO" id="GO:0071978">
    <property type="term" value="P:bacterial-type flagellum-dependent swarming motility"/>
    <property type="evidence" value="ECO:0007669"/>
    <property type="project" value="TreeGrafter"/>
</dbReference>
<evidence type="ECO:0000256" key="1">
    <source>
        <dbReference type="ARBA" id="ARBA00002254"/>
    </source>
</evidence>
<dbReference type="Proteomes" id="UP001225378">
    <property type="component" value="Chromosome"/>
</dbReference>
<keyword evidence="4" id="KW-1003">Cell membrane</keyword>
<dbReference type="EMBL" id="CP157743">
    <property type="protein sequence ID" value="XBS20557.1"/>
    <property type="molecule type" value="Genomic_DNA"/>
</dbReference>
<dbReference type="AlphaFoldDB" id="A0AAU7NU96"/>
<evidence type="ECO:0000256" key="5">
    <source>
        <dbReference type="ARBA" id="ARBA00022500"/>
    </source>
</evidence>
<keyword evidence="10" id="KW-0997">Cell inner membrane</keyword>
<evidence type="ECO:0000256" key="4">
    <source>
        <dbReference type="ARBA" id="ARBA00022475"/>
    </source>
</evidence>
<keyword evidence="11" id="KW-0969">Cilium</keyword>
<dbReference type="RefSeq" id="WP_305906666.1">
    <property type="nucleotide sequence ID" value="NZ_CP157743.1"/>
</dbReference>
<dbReference type="GO" id="GO:0009425">
    <property type="term" value="C:bacterial-type flagellum basal body"/>
    <property type="evidence" value="ECO:0007669"/>
    <property type="project" value="InterPro"/>
</dbReference>
<evidence type="ECO:0000256" key="8">
    <source>
        <dbReference type="ARBA" id="ARBA00022989"/>
    </source>
</evidence>
<keyword evidence="12" id="KW-1185">Reference proteome</keyword>
<proteinExistence type="inferred from homology"/>
<evidence type="ECO:0000256" key="6">
    <source>
        <dbReference type="ARBA" id="ARBA00022692"/>
    </source>
</evidence>
<keyword evidence="6" id="KW-0812">Transmembrane</keyword>
<comment type="similarity">
    <text evidence="3 10">Belongs to the FliL family.</text>
</comment>
<reference evidence="11 12" key="1">
    <citation type="journal article" date="2024" name="Microbiology">
        <title>Methylomarinum rosea sp. nov., a novel halophilic methanotrophic bacterium from the hypersaline Lake Elton.</title>
        <authorList>
            <person name="Suleimanov R.Z."/>
            <person name="Oshkin I.Y."/>
            <person name="Danilova O.V."/>
            <person name="Suzina N.E."/>
            <person name="Dedysh S.N."/>
        </authorList>
    </citation>
    <scope>NUCLEOTIDE SEQUENCE [LARGE SCALE GENOMIC DNA]</scope>
    <source>
        <strain evidence="11 12">Ch1-1</strain>
    </source>
</reference>
<keyword evidence="11" id="KW-0966">Cell projection</keyword>
<gene>
    <name evidence="11" type="ORF">Q9L42_019800</name>
</gene>
<dbReference type="PANTHER" id="PTHR35091">
    <property type="entry name" value="FLAGELLAR PROTEIN FLIL"/>
    <property type="match status" value="1"/>
</dbReference>
<dbReference type="InterPro" id="IPR005503">
    <property type="entry name" value="FliL"/>
</dbReference>
<sequence>MLLLIIAGGVAVFFIKDKSVLKGDGSEALGQQAHADENAEATAQEFIYYELEQPLRVNFPKGSSANLIEIRVAFLVDHEEAEEALEKHEPMIINNLLMTISAAGADKLKLTEGKNELRAKILEETGKVMKKMTGKNAVKEIFFTAFVMQ</sequence>
<comment type="function">
    <text evidence="1 10">Controls the rotational direction of flagella during chemotaxis.</text>
</comment>
<keyword evidence="9 10" id="KW-0472">Membrane</keyword>
<dbReference type="Pfam" id="PF03748">
    <property type="entry name" value="FliL"/>
    <property type="match status" value="1"/>
</dbReference>
<evidence type="ECO:0000256" key="7">
    <source>
        <dbReference type="ARBA" id="ARBA00022779"/>
    </source>
</evidence>
<accession>A0AAU7NU96</accession>
<comment type="subcellular location">
    <subcellularLocation>
        <location evidence="10">Cell inner membrane</location>
    </subcellularLocation>
    <subcellularLocation>
        <location evidence="2">Cell membrane</location>
        <topology evidence="2">Single-pass membrane protein</topology>
    </subcellularLocation>
</comment>
<keyword evidence="5 10" id="KW-0145">Chemotaxis</keyword>
<dbReference type="GO" id="GO:0006935">
    <property type="term" value="P:chemotaxis"/>
    <property type="evidence" value="ECO:0007669"/>
    <property type="project" value="UniProtKB-KW"/>
</dbReference>
<organism evidence="11 12">
    <name type="scientific">Methylomarinum roseum</name>
    <dbReference type="NCBI Taxonomy" id="3067653"/>
    <lineage>
        <taxon>Bacteria</taxon>
        <taxon>Pseudomonadati</taxon>
        <taxon>Pseudomonadota</taxon>
        <taxon>Gammaproteobacteria</taxon>
        <taxon>Methylococcales</taxon>
        <taxon>Methylococcaceae</taxon>
        <taxon>Methylomarinum</taxon>
    </lineage>
</organism>
<keyword evidence="8" id="KW-1133">Transmembrane helix</keyword>
<keyword evidence="7 10" id="KW-0283">Flagellar rotation</keyword>
<dbReference type="PANTHER" id="PTHR35091:SF2">
    <property type="entry name" value="FLAGELLAR PROTEIN FLIL"/>
    <property type="match status" value="1"/>
</dbReference>
<evidence type="ECO:0000313" key="12">
    <source>
        <dbReference type="Proteomes" id="UP001225378"/>
    </source>
</evidence>
<evidence type="ECO:0000256" key="10">
    <source>
        <dbReference type="RuleBase" id="RU364125"/>
    </source>
</evidence>
<evidence type="ECO:0000313" key="11">
    <source>
        <dbReference type="EMBL" id="XBS20557.1"/>
    </source>
</evidence>